<evidence type="ECO:0000313" key="2">
    <source>
        <dbReference type="EMBL" id="GAA2520805.1"/>
    </source>
</evidence>
<evidence type="ECO:0000313" key="3">
    <source>
        <dbReference type="Proteomes" id="UP001499978"/>
    </source>
</evidence>
<evidence type="ECO:0008006" key="4">
    <source>
        <dbReference type="Google" id="ProtNLM"/>
    </source>
</evidence>
<feature type="transmembrane region" description="Helical" evidence="1">
    <location>
        <begin position="29"/>
        <end position="52"/>
    </location>
</feature>
<evidence type="ECO:0000256" key="1">
    <source>
        <dbReference type="SAM" id="Phobius"/>
    </source>
</evidence>
<reference evidence="3" key="1">
    <citation type="journal article" date="2019" name="Int. J. Syst. Evol. Microbiol.">
        <title>The Global Catalogue of Microorganisms (GCM) 10K type strain sequencing project: providing services to taxonomists for standard genome sequencing and annotation.</title>
        <authorList>
            <consortium name="The Broad Institute Genomics Platform"/>
            <consortium name="The Broad Institute Genome Sequencing Center for Infectious Disease"/>
            <person name="Wu L."/>
            <person name="Ma J."/>
        </authorList>
    </citation>
    <scope>NUCLEOTIDE SEQUENCE [LARGE SCALE GENOMIC DNA]</scope>
    <source>
        <strain evidence="3">JCM 3367</strain>
    </source>
</reference>
<keyword evidence="1" id="KW-0472">Membrane</keyword>
<comment type="caution">
    <text evidence="2">The sequence shown here is derived from an EMBL/GenBank/DDBJ whole genome shotgun (WGS) entry which is preliminary data.</text>
</comment>
<keyword evidence="3" id="KW-1185">Reference proteome</keyword>
<name>A0ABP6AQF1_9ACTN</name>
<keyword evidence="1" id="KW-0812">Transmembrane</keyword>
<accession>A0ABP6AQF1</accession>
<dbReference type="Proteomes" id="UP001499978">
    <property type="component" value="Unassembled WGS sequence"/>
</dbReference>
<gene>
    <name evidence="2" type="ORF">GCM10010201_18010</name>
</gene>
<keyword evidence="1" id="KW-1133">Transmembrane helix</keyword>
<dbReference type="RefSeq" id="WP_344171171.1">
    <property type="nucleotide sequence ID" value="NZ_BAAARY010000006.1"/>
</dbReference>
<protein>
    <recommendedName>
        <fullName evidence="4">NADH dehydrogenase subunit 6</fullName>
    </recommendedName>
</protein>
<sequence length="55" mass="6137">MKYLLWFVFLLAAGAVGWGGMWLVGQRKVGFWAMPVAGLLSLSILWGGWAIIRQL</sequence>
<organism evidence="2 3">
    <name type="scientific">Pilimelia columellifera subsp. columellifera</name>
    <dbReference type="NCBI Taxonomy" id="706583"/>
    <lineage>
        <taxon>Bacteria</taxon>
        <taxon>Bacillati</taxon>
        <taxon>Actinomycetota</taxon>
        <taxon>Actinomycetes</taxon>
        <taxon>Micromonosporales</taxon>
        <taxon>Micromonosporaceae</taxon>
        <taxon>Pilimelia</taxon>
    </lineage>
</organism>
<dbReference type="EMBL" id="BAAARY010000006">
    <property type="protein sequence ID" value="GAA2520805.1"/>
    <property type="molecule type" value="Genomic_DNA"/>
</dbReference>
<proteinExistence type="predicted"/>